<dbReference type="InterPro" id="IPR011698">
    <property type="entry name" value="GATase_3"/>
</dbReference>
<dbReference type="EMBL" id="DWWK01000076">
    <property type="protein sequence ID" value="HJC38465.1"/>
    <property type="molecule type" value="Genomic_DNA"/>
</dbReference>
<dbReference type="Pfam" id="PF07685">
    <property type="entry name" value="GATase_3"/>
    <property type="match status" value="1"/>
</dbReference>
<feature type="domain" description="CobB/CobQ-like glutamine amidotransferase" evidence="9">
    <location>
        <begin position="297"/>
        <end position="484"/>
    </location>
</feature>
<dbReference type="Gene3D" id="3.40.50.880">
    <property type="match status" value="1"/>
</dbReference>
<dbReference type="Proteomes" id="UP000823894">
    <property type="component" value="Unassembled WGS sequence"/>
</dbReference>
<evidence type="ECO:0000259" key="9">
    <source>
        <dbReference type="Pfam" id="PF07685"/>
    </source>
</evidence>
<evidence type="ECO:0000256" key="2">
    <source>
        <dbReference type="ARBA" id="ARBA00022598"/>
    </source>
</evidence>
<dbReference type="PANTHER" id="PTHR43873">
    <property type="entry name" value="COBYRINATE A,C-DIAMIDE SYNTHASE"/>
    <property type="match status" value="1"/>
</dbReference>
<evidence type="ECO:0000256" key="3">
    <source>
        <dbReference type="ARBA" id="ARBA00022741"/>
    </source>
</evidence>
<dbReference type="InterPro" id="IPR029062">
    <property type="entry name" value="Class_I_gatase-like"/>
</dbReference>
<evidence type="ECO:0000259" key="8">
    <source>
        <dbReference type="Pfam" id="PF01656"/>
    </source>
</evidence>
<dbReference type="InterPro" id="IPR002586">
    <property type="entry name" value="CobQ/CobB/MinD/ParA_Nub-bd_dom"/>
</dbReference>
<evidence type="ECO:0000313" key="11">
    <source>
        <dbReference type="Proteomes" id="UP000823894"/>
    </source>
</evidence>
<dbReference type="Pfam" id="PF01656">
    <property type="entry name" value="CbiA"/>
    <property type="match status" value="1"/>
</dbReference>
<keyword evidence="4" id="KW-0067">ATP-binding</keyword>
<feature type="compositionally biased region" description="Basic and acidic residues" evidence="7">
    <location>
        <begin position="259"/>
        <end position="272"/>
    </location>
</feature>
<keyword evidence="2" id="KW-0436">Ligase</keyword>
<evidence type="ECO:0000256" key="5">
    <source>
        <dbReference type="ARBA" id="ARBA00022842"/>
    </source>
</evidence>
<dbReference type="GO" id="GO:0042242">
    <property type="term" value="F:cobyrinic acid a,c-diamide synthase activity"/>
    <property type="evidence" value="ECO:0007669"/>
    <property type="project" value="InterPro"/>
</dbReference>
<dbReference type="AlphaFoldDB" id="A0A9D2NW53"/>
<organism evidence="10 11">
    <name type="scientific">Candidatus Mediterraneibacter faecigallinarum</name>
    <dbReference type="NCBI Taxonomy" id="2838669"/>
    <lineage>
        <taxon>Bacteria</taxon>
        <taxon>Bacillati</taxon>
        <taxon>Bacillota</taxon>
        <taxon>Clostridia</taxon>
        <taxon>Lachnospirales</taxon>
        <taxon>Lachnospiraceae</taxon>
        <taxon>Mediterraneibacter</taxon>
    </lineage>
</organism>
<keyword evidence="3" id="KW-0547">Nucleotide-binding</keyword>
<reference evidence="10" key="1">
    <citation type="journal article" date="2021" name="PeerJ">
        <title>Extensive microbial diversity within the chicken gut microbiome revealed by metagenomics and culture.</title>
        <authorList>
            <person name="Gilroy R."/>
            <person name="Ravi A."/>
            <person name="Getino M."/>
            <person name="Pursley I."/>
            <person name="Horton D.L."/>
            <person name="Alikhan N.F."/>
            <person name="Baker D."/>
            <person name="Gharbi K."/>
            <person name="Hall N."/>
            <person name="Watson M."/>
            <person name="Adriaenssens E.M."/>
            <person name="Foster-Nyarko E."/>
            <person name="Jarju S."/>
            <person name="Secka A."/>
            <person name="Antonio M."/>
            <person name="Oren A."/>
            <person name="Chaudhuri R.R."/>
            <person name="La Ragione R."/>
            <person name="Hildebrand F."/>
            <person name="Pallen M.J."/>
        </authorList>
    </citation>
    <scope>NUCLEOTIDE SEQUENCE</scope>
    <source>
        <strain evidence="10">ChiGjej1B1-1692</strain>
    </source>
</reference>
<dbReference type="InterPro" id="IPR004484">
    <property type="entry name" value="CbiA/CobB_synth"/>
</dbReference>
<sequence>MEKRGKTPGILLTAPASGSGKTAAACALMAALKDQGMDVRACKCGPDYIDPMFHREVLGIDSKNLDLFFSEPEELIRGYARHTEGADIAVTEGVMGYYDGMALDSEKASSYDVARTLELPVLLVLPCRGASLSLAAAVKGMAEFREDSRICGILLNRVSDMLYPRLKEMLERELRAMGHDIPVVGFLPEDPCFRLESRHLGLVTPQEMSDLKVQMQSAGKLLSRTVELDLVRQIAADAAAGENALKEKRAVHPAGGKADGADDSGKGAEKRNASCRTGEEAPAVRIADEYGDRRKLRIGVARDEAFCFYYKDNLTLLEDLGCILIPFSPLRDSALPERLDGMLLGGGYPELHGEELAGNCGMLSSVRAVLEDGMPCLAECGGFMYLHEEMEDREGNVYNLAGRIHGRTFPTGKLVRFGYVRIENCAGQEGYLLPGEDVRGHEFHYWDSTDSGTDCLAVKPDGRRKWNCIHMEGNLFAGYPHLYLPSMRTFAERFVSRCGEWRKKGE</sequence>
<evidence type="ECO:0000256" key="1">
    <source>
        <dbReference type="ARBA" id="ARBA00001946"/>
    </source>
</evidence>
<evidence type="ECO:0000256" key="7">
    <source>
        <dbReference type="SAM" id="MobiDB-lite"/>
    </source>
</evidence>
<feature type="domain" description="CobQ/CobB/MinD/ParA nucleotide binding" evidence="8">
    <location>
        <begin position="10"/>
        <end position="200"/>
    </location>
</feature>
<comment type="caution">
    <text evidence="10">The sequence shown here is derived from an EMBL/GenBank/DDBJ whole genome shotgun (WGS) entry which is preliminary data.</text>
</comment>
<dbReference type="CDD" id="cd03130">
    <property type="entry name" value="GATase1_CobB"/>
    <property type="match status" value="1"/>
</dbReference>
<comment type="cofactor">
    <cofactor evidence="1">
        <name>Mg(2+)</name>
        <dbReference type="ChEBI" id="CHEBI:18420"/>
    </cofactor>
</comment>
<protein>
    <submittedName>
        <fullName evidence="10">Cobyrinate a,c-diamide synthase</fullName>
    </submittedName>
</protein>
<gene>
    <name evidence="10" type="ORF">H9757_05320</name>
</gene>
<keyword evidence="5" id="KW-0460">Magnesium</keyword>
<dbReference type="Gene3D" id="3.40.50.300">
    <property type="entry name" value="P-loop containing nucleotide triphosphate hydrolases"/>
    <property type="match status" value="1"/>
</dbReference>
<dbReference type="SUPFAM" id="SSF52317">
    <property type="entry name" value="Class I glutamine amidotransferase-like"/>
    <property type="match status" value="1"/>
</dbReference>
<name>A0A9D2NW53_9FIRM</name>
<reference evidence="10" key="2">
    <citation type="submission" date="2021-04" db="EMBL/GenBank/DDBJ databases">
        <authorList>
            <person name="Gilroy R."/>
        </authorList>
    </citation>
    <scope>NUCLEOTIDE SEQUENCE</scope>
    <source>
        <strain evidence="10">ChiGjej1B1-1692</strain>
    </source>
</reference>
<keyword evidence="6" id="KW-0315">Glutamine amidotransferase</keyword>
<dbReference type="GO" id="GO:0005524">
    <property type="term" value="F:ATP binding"/>
    <property type="evidence" value="ECO:0007669"/>
    <property type="project" value="UniProtKB-KW"/>
</dbReference>
<evidence type="ECO:0000256" key="6">
    <source>
        <dbReference type="ARBA" id="ARBA00022962"/>
    </source>
</evidence>
<accession>A0A9D2NW53</accession>
<evidence type="ECO:0000313" key="10">
    <source>
        <dbReference type="EMBL" id="HJC38465.1"/>
    </source>
</evidence>
<dbReference type="NCBIfam" id="NF002204">
    <property type="entry name" value="PRK01077.1"/>
    <property type="match status" value="1"/>
</dbReference>
<feature type="region of interest" description="Disordered" evidence="7">
    <location>
        <begin position="247"/>
        <end position="278"/>
    </location>
</feature>
<dbReference type="PROSITE" id="PS51274">
    <property type="entry name" value="GATASE_COBBQ"/>
    <property type="match status" value="1"/>
</dbReference>
<dbReference type="PANTHER" id="PTHR43873:SF1">
    <property type="entry name" value="COBYRINATE A,C-DIAMIDE SYNTHASE"/>
    <property type="match status" value="1"/>
</dbReference>
<dbReference type="InterPro" id="IPR027417">
    <property type="entry name" value="P-loop_NTPase"/>
</dbReference>
<evidence type="ECO:0000256" key="4">
    <source>
        <dbReference type="ARBA" id="ARBA00022840"/>
    </source>
</evidence>
<proteinExistence type="predicted"/>
<dbReference type="SUPFAM" id="SSF52540">
    <property type="entry name" value="P-loop containing nucleoside triphosphate hydrolases"/>
    <property type="match status" value="1"/>
</dbReference>